<dbReference type="SMART" id="SM01020">
    <property type="entry name" value="B2-adapt-app_C"/>
    <property type="match status" value="1"/>
</dbReference>
<keyword evidence="3" id="KW-1185">Reference proteome</keyword>
<dbReference type="Gene3D" id="3.30.310.10">
    <property type="entry name" value="TATA-Binding Protein"/>
    <property type="match status" value="1"/>
</dbReference>
<evidence type="ECO:0000313" key="2">
    <source>
        <dbReference type="EMBL" id="KAK8970267.1"/>
    </source>
</evidence>
<gene>
    <name evidence="2" type="primary">BETAA-AD</name>
    <name evidence="2" type="ORF">KSP40_PGU021710</name>
</gene>
<comment type="caution">
    <text evidence="2">The sequence shown here is derived from an EMBL/GenBank/DDBJ whole genome shotgun (WGS) entry which is preliminary data.</text>
</comment>
<dbReference type="Pfam" id="PF09066">
    <property type="entry name" value="B2-adapt-app_C"/>
    <property type="match status" value="1"/>
</dbReference>
<dbReference type="InterPro" id="IPR015151">
    <property type="entry name" value="B-adaptin_app_sub_C"/>
</dbReference>
<proteinExistence type="predicted"/>
<feature type="domain" description="Beta-adaptin appendage C-terminal subdomain" evidence="1">
    <location>
        <begin position="111"/>
        <end position="229"/>
    </location>
</feature>
<evidence type="ECO:0000313" key="3">
    <source>
        <dbReference type="Proteomes" id="UP001412067"/>
    </source>
</evidence>
<reference evidence="2 3" key="1">
    <citation type="journal article" date="2022" name="Nat. Plants">
        <title>Genomes of leafy and leafless Platanthera orchids illuminate the evolution of mycoheterotrophy.</title>
        <authorList>
            <person name="Li M.H."/>
            <person name="Liu K.W."/>
            <person name="Li Z."/>
            <person name="Lu H.C."/>
            <person name="Ye Q.L."/>
            <person name="Zhang D."/>
            <person name="Wang J.Y."/>
            <person name="Li Y.F."/>
            <person name="Zhong Z.M."/>
            <person name="Liu X."/>
            <person name="Yu X."/>
            <person name="Liu D.K."/>
            <person name="Tu X.D."/>
            <person name="Liu B."/>
            <person name="Hao Y."/>
            <person name="Liao X.Y."/>
            <person name="Jiang Y.T."/>
            <person name="Sun W.H."/>
            <person name="Chen J."/>
            <person name="Chen Y.Q."/>
            <person name="Ai Y."/>
            <person name="Zhai J.W."/>
            <person name="Wu S.S."/>
            <person name="Zhou Z."/>
            <person name="Hsiao Y.Y."/>
            <person name="Wu W.L."/>
            <person name="Chen Y.Y."/>
            <person name="Lin Y.F."/>
            <person name="Hsu J.L."/>
            <person name="Li C.Y."/>
            <person name="Wang Z.W."/>
            <person name="Zhao X."/>
            <person name="Zhong W.Y."/>
            <person name="Ma X.K."/>
            <person name="Ma L."/>
            <person name="Huang J."/>
            <person name="Chen G.Z."/>
            <person name="Huang M.Z."/>
            <person name="Huang L."/>
            <person name="Peng D.H."/>
            <person name="Luo Y.B."/>
            <person name="Zou S.Q."/>
            <person name="Chen S.P."/>
            <person name="Lan S."/>
            <person name="Tsai W.C."/>
            <person name="Van de Peer Y."/>
            <person name="Liu Z.J."/>
        </authorList>
    </citation>
    <scope>NUCLEOTIDE SEQUENCE [LARGE SCALE GENOMIC DNA]</scope>
    <source>
        <strain evidence="2">Lor288</strain>
    </source>
</reference>
<dbReference type="EMBL" id="JBBWWR010000002">
    <property type="protein sequence ID" value="KAK8970267.1"/>
    <property type="molecule type" value="Genomic_DNA"/>
</dbReference>
<dbReference type="Proteomes" id="UP001412067">
    <property type="component" value="Unassembled WGS sequence"/>
</dbReference>
<accession>A0ABR2N2A5</accession>
<sequence length="234" mass="25021">MFTNKEHRGPFEFAEELGSLSLDPDTVENVIPVQSYGSSDNDLLLGSFEKEDSRAVANNDSAYSAPGYSTSLIPDADLLTLTMPSIPSQPSPVLVDLLGLGTPDAPPPPALKLNPKGVLDPGSFQRKWGQLTTTVSQELALNPQGVAALAAPQALLRHMQGRSIQCIASGGQPPNLKFFFFAQRDGETSSFFLVECLINTSSAKAQIKIKTEDPNLSEPFSALFQSALTELSPS</sequence>
<name>A0ABR2N2A5_9ASPA</name>
<evidence type="ECO:0000259" key="1">
    <source>
        <dbReference type="SMART" id="SM01020"/>
    </source>
</evidence>
<protein>
    <submittedName>
        <fullName evidence="2">Beta-adaptin-like protein A</fullName>
    </submittedName>
</protein>
<dbReference type="InterPro" id="IPR012295">
    <property type="entry name" value="TBP_dom_sf"/>
</dbReference>
<organism evidence="2 3">
    <name type="scientific">Platanthera guangdongensis</name>
    <dbReference type="NCBI Taxonomy" id="2320717"/>
    <lineage>
        <taxon>Eukaryota</taxon>
        <taxon>Viridiplantae</taxon>
        <taxon>Streptophyta</taxon>
        <taxon>Embryophyta</taxon>
        <taxon>Tracheophyta</taxon>
        <taxon>Spermatophyta</taxon>
        <taxon>Magnoliopsida</taxon>
        <taxon>Liliopsida</taxon>
        <taxon>Asparagales</taxon>
        <taxon>Orchidaceae</taxon>
        <taxon>Orchidoideae</taxon>
        <taxon>Orchideae</taxon>
        <taxon>Orchidinae</taxon>
        <taxon>Platanthera</taxon>
    </lineage>
</organism>